<proteinExistence type="predicted"/>
<evidence type="ECO:0000313" key="2">
    <source>
        <dbReference type="Proteomes" id="UP000641954"/>
    </source>
</evidence>
<dbReference type="RefSeq" id="WP_190879061.1">
    <property type="nucleotide sequence ID" value="NZ_JACJSK010000021.1"/>
</dbReference>
<accession>A0ABR8EF95</accession>
<dbReference type="EMBL" id="JACJSK010000021">
    <property type="protein sequence ID" value="MBD2545260.1"/>
    <property type="molecule type" value="Genomic_DNA"/>
</dbReference>
<gene>
    <name evidence="1" type="ORF">H6G72_15750</name>
</gene>
<keyword evidence="2" id="KW-1185">Reference proteome</keyword>
<evidence type="ECO:0000313" key="1">
    <source>
        <dbReference type="EMBL" id="MBD2545260.1"/>
    </source>
</evidence>
<reference evidence="1 2" key="1">
    <citation type="journal article" date="2020" name="ISME J.">
        <title>Comparative genomics reveals insights into cyanobacterial evolution and habitat adaptation.</title>
        <authorList>
            <person name="Chen M.Y."/>
            <person name="Teng W.K."/>
            <person name="Zhao L."/>
            <person name="Hu C.X."/>
            <person name="Zhou Y.K."/>
            <person name="Han B.P."/>
            <person name="Song L.R."/>
            <person name="Shu W.S."/>
        </authorList>
    </citation>
    <scope>NUCLEOTIDE SEQUENCE [LARGE SCALE GENOMIC DNA]</scope>
    <source>
        <strain evidence="1 2">FACHB-1370</strain>
    </source>
</reference>
<organism evidence="1 2">
    <name type="scientific">Planktothricoides raciborskii FACHB-1370</name>
    <dbReference type="NCBI Taxonomy" id="2949576"/>
    <lineage>
        <taxon>Bacteria</taxon>
        <taxon>Bacillati</taxon>
        <taxon>Cyanobacteriota</taxon>
        <taxon>Cyanophyceae</taxon>
        <taxon>Oscillatoriophycideae</taxon>
        <taxon>Oscillatoriales</taxon>
        <taxon>Oscillatoriaceae</taxon>
        <taxon>Planktothricoides</taxon>
    </lineage>
</organism>
<name>A0ABR8EF95_9CYAN</name>
<dbReference type="Proteomes" id="UP000641954">
    <property type="component" value="Unassembled WGS sequence"/>
</dbReference>
<sequence length="75" mass="8552">MAIRPYNILSIVGAKHSGSPFNIFSIVRAKHSGSPFNIFSNKLSAGMLRPYRNASPLRNVNICYIFLPWSSLWYY</sequence>
<comment type="caution">
    <text evidence="1">The sequence shown here is derived from an EMBL/GenBank/DDBJ whole genome shotgun (WGS) entry which is preliminary data.</text>
</comment>
<protein>
    <submittedName>
        <fullName evidence="1">Uncharacterized protein</fullName>
    </submittedName>
</protein>